<evidence type="ECO:0000256" key="1">
    <source>
        <dbReference type="SAM" id="MobiDB-lite"/>
    </source>
</evidence>
<dbReference type="GO" id="GO:0052906">
    <property type="term" value="F:tRNA (guanine(37)-N1)-methyltransferase activity"/>
    <property type="evidence" value="ECO:0007669"/>
    <property type="project" value="UniProtKB-EC"/>
</dbReference>
<proteinExistence type="predicted"/>
<feature type="compositionally biased region" description="Basic and acidic residues" evidence="1">
    <location>
        <begin position="141"/>
        <end position="160"/>
    </location>
</feature>
<feature type="compositionally biased region" description="Basic residues" evidence="1">
    <location>
        <begin position="90"/>
        <end position="101"/>
    </location>
</feature>
<gene>
    <name evidence="2" type="ORF">AVDCRST_MAG11-715</name>
</gene>
<feature type="compositionally biased region" description="Basic residues" evidence="1">
    <location>
        <begin position="161"/>
        <end position="172"/>
    </location>
</feature>
<keyword evidence="2" id="KW-0808">Transferase</keyword>
<protein>
    <submittedName>
        <fullName evidence="2">tRNA (Guanine(37)-N(1))-methyltransferase</fullName>
        <ecNumber evidence="2">2.1.1.228</ecNumber>
    </submittedName>
</protein>
<keyword evidence="2" id="KW-0489">Methyltransferase</keyword>
<feature type="compositionally biased region" description="Basic residues" evidence="1">
    <location>
        <begin position="69"/>
        <end position="78"/>
    </location>
</feature>
<dbReference type="AlphaFoldDB" id="A0A6J4K985"/>
<sequence length="219" mass="24316">ALDQHRHHLPRLLRGAALAQHPRPGGGGGGRDLPRGGPARPHARPPPDGGRLPVRRRPRDGDEAGAVLRGRRGARRPRADRAPLAAGPRLHPRRRRAVRRGGRGDVPLRALQGHRPARGRPPRHRGAVVRRLRAERRRARRAGDGRCDRAAAARRDERPRQRAHRLVLRPRAQRAELHAPARVPRARRAPRAPLGRPREDRQLARGGGGAADPAPRRRL</sequence>
<feature type="non-terminal residue" evidence="2">
    <location>
        <position position="219"/>
    </location>
</feature>
<name>A0A6J4K985_9BACT</name>
<reference evidence="2" key="1">
    <citation type="submission" date="2020-02" db="EMBL/GenBank/DDBJ databases">
        <authorList>
            <person name="Meier V. D."/>
        </authorList>
    </citation>
    <scope>NUCLEOTIDE SEQUENCE</scope>
    <source>
        <strain evidence="2">AVDCRST_MAG11</strain>
    </source>
</reference>
<accession>A0A6J4K985</accession>
<feature type="region of interest" description="Disordered" evidence="1">
    <location>
        <begin position="1"/>
        <end position="219"/>
    </location>
</feature>
<dbReference type="EC" id="2.1.1.228" evidence="2"/>
<evidence type="ECO:0000313" key="2">
    <source>
        <dbReference type="EMBL" id="CAA9299429.1"/>
    </source>
</evidence>
<dbReference type="GO" id="GO:0032259">
    <property type="term" value="P:methylation"/>
    <property type="evidence" value="ECO:0007669"/>
    <property type="project" value="UniProtKB-KW"/>
</dbReference>
<dbReference type="EMBL" id="CADCTU010000153">
    <property type="protein sequence ID" value="CAA9299429.1"/>
    <property type="molecule type" value="Genomic_DNA"/>
</dbReference>
<organism evidence="2">
    <name type="scientific">uncultured Gemmatimonadaceae bacterium</name>
    <dbReference type="NCBI Taxonomy" id="246130"/>
    <lineage>
        <taxon>Bacteria</taxon>
        <taxon>Pseudomonadati</taxon>
        <taxon>Gemmatimonadota</taxon>
        <taxon>Gemmatimonadia</taxon>
        <taxon>Gemmatimonadales</taxon>
        <taxon>Gemmatimonadaceae</taxon>
        <taxon>environmental samples</taxon>
    </lineage>
</organism>
<feature type="non-terminal residue" evidence="2">
    <location>
        <position position="1"/>
    </location>
</feature>
<feature type="compositionally biased region" description="Basic residues" evidence="1">
    <location>
        <begin position="1"/>
        <end position="11"/>
    </location>
</feature>
<feature type="compositionally biased region" description="Basic residues" evidence="1">
    <location>
        <begin position="115"/>
        <end position="140"/>
    </location>
</feature>